<dbReference type="InterPro" id="IPR029063">
    <property type="entry name" value="SAM-dependent_MTases_sf"/>
</dbReference>
<proteinExistence type="predicted"/>
<keyword evidence="1" id="KW-1133">Transmembrane helix</keyword>
<reference evidence="2" key="1">
    <citation type="submission" date="2019-08" db="EMBL/GenBank/DDBJ databases">
        <authorList>
            <person name="Kucharzyk K."/>
            <person name="Murdoch R.W."/>
            <person name="Higgins S."/>
            <person name="Loffler F."/>
        </authorList>
    </citation>
    <scope>NUCLEOTIDE SEQUENCE</scope>
</reference>
<evidence type="ECO:0000313" key="2">
    <source>
        <dbReference type="EMBL" id="MPM79725.1"/>
    </source>
</evidence>
<dbReference type="SUPFAM" id="SSF53335">
    <property type="entry name" value="S-adenosyl-L-methionine-dependent methyltransferases"/>
    <property type="match status" value="1"/>
</dbReference>
<dbReference type="AlphaFoldDB" id="A0A645CS57"/>
<evidence type="ECO:0000256" key="1">
    <source>
        <dbReference type="SAM" id="Phobius"/>
    </source>
</evidence>
<name>A0A645CS57_9ZZZZ</name>
<keyword evidence="1" id="KW-0812">Transmembrane</keyword>
<dbReference type="Gene3D" id="3.40.50.150">
    <property type="entry name" value="Vaccinia Virus protein VP39"/>
    <property type="match status" value="1"/>
</dbReference>
<feature type="transmembrane region" description="Helical" evidence="1">
    <location>
        <begin position="116"/>
        <end position="133"/>
    </location>
</feature>
<comment type="caution">
    <text evidence="2">The sequence shown here is derived from an EMBL/GenBank/DDBJ whole genome shotgun (WGS) entry which is preliminary data.</text>
</comment>
<dbReference type="EMBL" id="VSSQ01029552">
    <property type="protein sequence ID" value="MPM79725.1"/>
    <property type="molecule type" value="Genomic_DNA"/>
</dbReference>
<accession>A0A645CS57</accession>
<feature type="transmembrane region" description="Helical" evidence="1">
    <location>
        <begin position="88"/>
        <end position="110"/>
    </location>
</feature>
<protein>
    <submittedName>
        <fullName evidence="2">Uncharacterized protein</fullName>
    </submittedName>
</protein>
<organism evidence="2">
    <name type="scientific">bioreactor metagenome</name>
    <dbReference type="NCBI Taxonomy" id="1076179"/>
    <lineage>
        <taxon>unclassified sequences</taxon>
        <taxon>metagenomes</taxon>
        <taxon>ecological metagenomes</taxon>
    </lineage>
</organism>
<sequence>MKVIIDNNLKADGIEVSEYAGKLARQYGIIHIGDAINQLKKIDNNKYDLVTLIDSLEHFSSPLDIIKLVNKVIKHGGIIFIESSNAKAGFHISHVTNIYLIVILLKHYLINVDLRLYIYMKVIISIMRVILFLKKDFLQ</sequence>
<dbReference type="Pfam" id="PF13489">
    <property type="entry name" value="Methyltransf_23"/>
    <property type="match status" value="1"/>
</dbReference>
<keyword evidence="1" id="KW-0472">Membrane</keyword>
<gene>
    <name evidence="2" type="ORF">SDC9_126765</name>
</gene>